<proteinExistence type="predicted"/>
<evidence type="ECO:0000313" key="1">
    <source>
        <dbReference type="EMBL" id="KAJ7514249.1"/>
    </source>
</evidence>
<sequence length="571" mass="60966">MATGILDVTVVSASLTRIEDPGETYVSVKCGYEQFQTHAVSDHSSSPTWNKTSTLSLQGENKNNNIIVELYGIRQQSQELLGLVRIPLSKILSTAGTSVYTLTRPDLGEAGQIKIAFHWESSAAQVLDNQGFYSASTGKEQSNTGSMYSAAPSAPSFPESANYDFSSYKTPESLRPISKSNVDSATAAFAGLDIASNPTYTDPSAKYYGVRSTDEGKTYPPPGSAGGPVADYRHPPPPYPPFTSVAAEAVPTQSPYPPPPYPLPSDSPSDLAARHPPPPSSYPPPAATNTQPGAPYSASGPTYPGYPPKEFQTTPAASPYESTYPPAVPQTNHPHAGSKGSNYEYAYPPSSNENTTPINNLPVPYGQAGSSHNVDDTKERGTKLTQDRGKNSSYGYQPGGNPPPAPYPQGYPPAGYPPPQAAGYPPPQAAGYPPSGYSGYPPSGYPPAPYPQSGYAPQYPSYPPAPYPSAHGYYAAPSHSSHGPNLGYMGAAAGYGAHALHGHGQHQGYGYGQHQGYGHGQHHGHGHKQHHGHGHVKHHKEHHYGHPVHFAHGHHHKHKHHKHKSFFGKWK</sequence>
<evidence type="ECO:0000313" key="2">
    <source>
        <dbReference type="Proteomes" id="UP001162992"/>
    </source>
</evidence>
<reference evidence="2" key="1">
    <citation type="journal article" date="2024" name="Proc. Natl. Acad. Sci. U.S.A.">
        <title>Extraordinary preservation of gene collinearity over three hundred million years revealed in homosporous lycophytes.</title>
        <authorList>
            <person name="Li C."/>
            <person name="Wickell D."/>
            <person name="Kuo L.Y."/>
            <person name="Chen X."/>
            <person name="Nie B."/>
            <person name="Liao X."/>
            <person name="Peng D."/>
            <person name="Ji J."/>
            <person name="Jenkins J."/>
            <person name="Williams M."/>
            <person name="Shu S."/>
            <person name="Plott C."/>
            <person name="Barry K."/>
            <person name="Rajasekar S."/>
            <person name="Grimwood J."/>
            <person name="Han X."/>
            <person name="Sun S."/>
            <person name="Hou Z."/>
            <person name="He W."/>
            <person name="Dai G."/>
            <person name="Sun C."/>
            <person name="Schmutz J."/>
            <person name="Leebens-Mack J.H."/>
            <person name="Li F.W."/>
            <person name="Wang L."/>
        </authorList>
    </citation>
    <scope>NUCLEOTIDE SEQUENCE [LARGE SCALE GENOMIC DNA]</scope>
    <source>
        <strain evidence="2">cv. PW_Plant_1</strain>
    </source>
</reference>
<dbReference type="EMBL" id="CM055114">
    <property type="protein sequence ID" value="KAJ7514249.1"/>
    <property type="molecule type" value="Genomic_DNA"/>
</dbReference>
<keyword evidence="2" id="KW-1185">Reference proteome</keyword>
<accession>A0ACC2A9I0</accession>
<gene>
    <name evidence="1" type="ORF">O6H91_23G035200</name>
</gene>
<protein>
    <submittedName>
        <fullName evidence="1">Uncharacterized protein</fullName>
    </submittedName>
</protein>
<dbReference type="Proteomes" id="UP001162992">
    <property type="component" value="Chromosome 23"/>
</dbReference>
<name>A0ACC2A9I0_DIPCM</name>
<comment type="caution">
    <text evidence="1">The sequence shown here is derived from an EMBL/GenBank/DDBJ whole genome shotgun (WGS) entry which is preliminary data.</text>
</comment>
<organism evidence="1 2">
    <name type="scientific">Diphasiastrum complanatum</name>
    <name type="common">Issler's clubmoss</name>
    <name type="synonym">Lycopodium complanatum</name>
    <dbReference type="NCBI Taxonomy" id="34168"/>
    <lineage>
        <taxon>Eukaryota</taxon>
        <taxon>Viridiplantae</taxon>
        <taxon>Streptophyta</taxon>
        <taxon>Embryophyta</taxon>
        <taxon>Tracheophyta</taxon>
        <taxon>Lycopodiopsida</taxon>
        <taxon>Lycopodiales</taxon>
        <taxon>Lycopodiaceae</taxon>
        <taxon>Lycopodioideae</taxon>
        <taxon>Diphasiastrum</taxon>
    </lineage>
</organism>